<organism evidence="1 2">
    <name type="scientific">Geofilum rubicundum JCM 15548</name>
    <dbReference type="NCBI Taxonomy" id="1236989"/>
    <lineage>
        <taxon>Bacteria</taxon>
        <taxon>Pseudomonadati</taxon>
        <taxon>Bacteroidota</taxon>
        <taxon>Bacteroidia</taxon>
        <taxon>Marinilabiliales</taxon>
        <taxon>Marinilabiliaceae</taxon>
        <taxon>Geofilum</taxon>
    </lineage>
</organism>
<dbReference type="EMBL" id="BAZW01000005">
    <property type="protein sequence ID" value="GAO28842.1"/>
    <property type="molecule type" value="Genomic_DNA"/>
</dbReference>
<proteinExistence type="predicted"/>
<name>A0A0E9LTB7_9BACT</name>
<comment type="caution">
    <text evidence="1">The sequence shown here is derived from an EMBL/GenBank/DDBJ whole genome shotgun (WGS) entry which is preliminary data.</text>
</comment>
<evidence type="ECO:0000313" key="1">
    <source>
        <dbReference type="EMBL" id="GAO28842.1"/>
    </source>
</evidence>
<dbReference type="Proteomes" id="UP000032900">
    <property type="component" value="Unassembled WGS sequence"/>
</dbReference>
<evidence type="ECO:0000313" key="2">
    <source>
        <dbReference type="Proteomes" id="UP000032900"/>
    </source>
</evidence>
<gene>
    <name evidence="1" type="ORF">JCM15548_1977</name>
</gene>
<dbReference type="AlphaFoldDB" id="A0A0E9LTB7"/>
<reference evidence="1 2" key="1">
    <citation type="journal article" date="2015" name="Microbes Environ.">
        <title>Distribution and evolution of nitrogen fixation genes in the phylum bacteroidetes.</title>
        <authorList>
            <person name="Inoue J."/>
            <person name="Oshima K."/>
            <person name="Suda W."/>
            <person name="Sakamoto M."/>
            <person name="Iino T."/>
            <person name="Noda S."/>
            <person name="Hongoh Y."/>
            <person name="Hattori M."/>
            <person name="Ohkuma M."/>
        </authorList>
    </citation>
    <scope>NUCLEOTIDE SEQUENCE [LARGE SCALE GENOMIC DNA]</scope>
    <source>
        <strain evidence="1">JCM 15548</strain>
    </source>
</reference>
<keyword evidence="2" id="KW-1185">Reference proteome</keyword>
<accession>A0A0E9LTB7</accession>
<sequence>MIGLKSMVVTIPNVATKGWRLTIGKNYVFREGQCVARVILEDLAFKDKFVHAHLVFAEDQNRKCVCSRKATEDGVCMGMWQLHDHN</sequence>
<dbReference type="STRING" id="1236989.JCM15548_1977"/>
<protein>
    <submittedName>
        <fullName evidence="1">Uncharacterized protein</fullName>
    </submittedName>
</protein>